<dbReference type="Proteomes" id="UP000024635">
    <property type="component" value="Unassembled WGS sequence"/>
</dbReference>
<dbReference type="STRING" id="53326.A0A016UD77"/>
<evidence type="ECO:0000313" key="2">
    <source>
        <dbReference type="EMBL" id="EYC13080.1"/>
    </source>
</evidence>
<reference evidence="3" key="1">
    <citation type="journal article" date="2015" name="Nat. Genet.">
        <title>The genome and transcriptome of the zoonotic hookworm Ancylostoma ceylanicum identify infection-specific gene families.</title>
        <authorList>
            <person name="Schwarz E.M."/>
            <person name="Hu Y."/>
            <person name="Antoshechkin I."/>
            <person name="Miller M.M."/>
            <person name="Sternberg P.W."/>
            <person name="Aroian R.V."/>
        </authorList>
    </citation>
    <scope>NUCLEOTIDE SEQUENCE</scope>
    <source>
        <strain evidence="3">HY135</strain>
    </source>
</reference>
<evidence type="ECO:0000313" key="3">
    <source>
        <dbReference type="Proteomes" id="UP000024635"/>
    </source>
</evidence>
<comment type="caution">
    <text evidence="2">The sequence shown here is derived from an EMBL/GenBank/DDBJ whole genome shotgun (WGS) entry which is preliminary data.</text>
</comment>
<proteinExistence type="predicted"/>
<accession>A0A016UD77</accession>
<gene>
    <name evidence="2" type="primary">Acey_s0045.g1258</name>
    <name evidence="2" type="ORF">Y032_0045g1258</name>
</gene>
<sequence>MLRLIRDDLELYSNEFAKGERLTDEMKASRLEKCREMMTLARGGCGDSFGRIECYGYGVGLSPRLGTCSRQKESTGVLWDQSSAFLDEGCLAIKLTQSQPSGFRCLIYLGAKRSDTERKTGVEVVVDQSSASSKAKRVVHEDDDEA</sequence>
<dbReference type="AlphaFoldDB" id="A0A016UD77"/>
<keyword evidence="3" id="KW-1185">Reference proteome</keyword>
<protein>
    <submittedName>
        <fullName evidence="2">Uncharacterized protein</fullName>
    </submittedName>
</protein>
<evidence type="ECO:0000256" key="1">
    <source>
        <dbReference type="SAM" id="MobiDB-lite"/>
    </source>
</evidence>
<feature type="region of interest" description="Disordered" evidence="1">
    <location>
        <begin position="123"/>
        <end position="146"/>
    </location>
</feature>
<dbReference type="EMBL" id="JARK01001381">
    <property type="protein sequence ID" value="EYC13080.1"/>
    <property type="molecule type" value="Genomic_DNA"/>
</dbReference>
<organism evidence="2 3">
    <name type="scientific">Ancylostoma ceylanicum</name>
    <dbReference type="NCBI Taxonomy" id="53326"/>
    <lineage>
        <taxon>Eukaryota</taxon>
        <taxon>Metazoa</taxon>
        <taxon>Ecdysozoa</taxon>
        <taxon>Nematoda</taxon>
        <taxon>Chromadorea</taxon>
        <taxon>Rhabditida</taxon>
        <taxon>Rhabditina</taxon>
        <taxon>Rhabditomorpha</taxon>
        <taxon>Strongyloidea</taxon>
        <taxon>Ancylostomatidae</taxon>
        <taxon>Ancylostomatinae</taxon>
        <taxon>Ancylostoma</taxon>
    </lineage>
</organism>
<name>A0A016UD77_9BILA</name>